<dbReference type="GO" id="GO:0016779">
    <property type="term" value="F:nucleotidyltransferase activity"/>
    <property type="evidence" value="ECO:0007669"/>
    <property type="project" value="UniProtKB-KW"/>
</dbReference>
<dbReference type="Pfam" id="PF04963">
    <property type="entry name" value="Sigma54_CBD"/>
    <property type="match status" value="1"/>
</dbReference>
<name>A0A6M4GTS7_9PROT</name>
<feature type="region of interest" description="Disordered" evidence="10">
    <location>
        <begin position="48"/>
        <end position="122"/>
    </location>
</feature>
<dbReference type="KEGG" id="uru:DSM104443_00072"/>
<dbReference type="InterPro" id="IPR007046">
    <property type="entry name" value="RNA_pol_sigma_54_core-bd"/>
</dbReference>
<dbReference type="EMBL" id="CP053069">
    <property type="protein sequence ID" value="QJR09037.1"/>
    <property type="molecule type" value="Genomic_DNA"/>
</dbReference>
<protein>
    <recommendedName>
        <fullName evidence="9">RNA polymerase sigma-54 factor</fullName>
    </recommendedName>
</protein>
<dbReference type="PANTHER" id="PTHR32248:SF4">
    <property type="entry name" value="RNA POLYMERASE SIGMA-54 FACTOR"/>
    <property type="match status" value="1"/>
</dbReference>
<keyword evidence="14" id="KW-1185">Reference proteome</keyword>
<dbReference type="NCBIfam" id="NF004595">
    <property type="entry name" value="PRK05932.1-2"/>
    <property type="match status" value="1"/>
</dbReference>
<accession>A0A6M4GTS7</accession>
<dbReference type="PROSITE" id="PS00717">
    <property type="entry name" value="SIGMA54_1"/>
    <property type="match status" value="1"/>
</dbReference>
<evidence type="ECO:0000256" key="6">
    <source>
        <dbReference type="ARBA" id="ARBA00023082"/>
    </source>
</evidence>
<dbReference type="Gene3D" id="1.10.10.60">
    <property type="entry name" value="Homeodomain-like"/>
    <property type="match status" value="1"/>
</dbReference>
<sequence>MKHSLQLKLSQHLTLTPQLQQSIRLLQLSTVELNQELERYLAENPLLERADLAPDEPTSVIGDRGAAPEGSPTSSAQEEPAAEAHEREEREERSDRMDEMPMRDNGGGEEMGGSGSRRGDDDREDFTQFAAAEVTLHDHLTQQLSLTSLTERDKRLAALVIGNIDEDGYLQQTLQELLDNAIDEFAELELEEIAIALKHVQNMDPAGVAARDVSECLTLQLKSLPTDTPYLAPAVELCAKHLDVLAARDFNRLKRTLGVDEDELREIRALIVSLDPKPGRSFGSGDIRYVVPDVVVRRVGTRWVAALNRDAMPRLRVNKMYADILQASRENGAKHLAGQLQEARWLIKNVQQRFDTILRVTQSIVDRQKNFFEHGEVAMRPLVLREIAEAVGLHESTISRVTTQKYMLTARGIFELKYFFGSHVSTDTGGACSATAIRALIKQLVAAEDGKKPLSDHRISDILAQQGIQVARRTVAKYREAMHIQPANLRKSI</sequence>
<dbReference type="PIRSF" id="PIRSF000774">
    <property type="entry name" value="RpoN"/>
    <property type="match status" value="1"/>
</dbReference>
<keyword evidence="2 9" id="KW-0240">DNA-directed RNA polymerase</keyword>
<proteinExistence type="inferred from homology"/>
<dbReference type="AlphaFoldDB" id="A0A6M4GTS7"/>
<dbReference type="Pfam" id="PF00309">
    <property type="entry name" value="Sigma54_AID"/>
    <property type="match status" value="1"/>
</dbReference>
<dbReference type="GO" id="GO:0006352">
    <property type="term" value="P:DNA-templated transcription initiation"/>
    <property type="evidence" value="ECO:0007669"/>
    <property type="project" value="InterPro"/>
</dbReference>
<keyword evidence="8 9" id="KW-0804">Transcription</keyword>
<keyword evidence="6 9" id="KW-0731">Sigma factor</keyword>
<dbReference type="GO" id="GO:0001216">
    <property type="term" value="F:DNA-binding transcription activator activity"/>
    <property type="evidence" value="ECO:0007669"/>
    <property type="project" value="InterPro"/>
</dbReference>
<keyword evidence="7 9" id="KW-0238">DNA-binding</keyword>
<comment type="function">
    <text evidence="9">Sigma factors are initiation factors that promote the attachment of RNA polymerase to specific initiation sites and are then released.</text>
</comment>
<dbReference type="NCBIfam" id="TIGR02395">
    <property type="entry name" value="rpoN_sigma"/>
    <property type="match status" value="1"/>
</dbReference>
<dbReference type="GO" id="GO:0016987">
    <property type="term" value="F:sigma factor activity"/>
    <property type="evidence" value="ECO:0007669"/>
    <property type="project" value="UniProtKB-KW"/>
</dbReference>
<dbReference type="Pfam" id="PF04552">
    <property type="entry name" value="Sigma54_DBD"/>
    <property type="match status" value="1"/>
</dbReference>
<keyword evidence="3 9" id="KW-0808">Transferase</keyword>
<feature type="domain" description="RNA polymerase sigma factor 54 DNA-binding" evidence="11">
    <location>
        <begin position="336"/>
        <end position="491"/>
    </location>
</feature>
<comment type="similarity">
    <text evidence="1 9">Belongs to the sigma-54 factor family.</text>
</comment>
<dbReference type="GO" id="GO:0000428">
    <property type="term" value="C:DNA-directed RNA polymerase complex"/>
    <property type="evidence" value="ECO:0007669"/>
    <property type="project" value="UniProtKB-KW"/>
</dbReference>
<keyword evidence="5 9" id="KW-0805">Transcription regulation</keyword>
<dbReference type="InterPro" id="IPR038709">
    <property type="entry name" value="RpoN_core-bd_sf"/>
</dbReference>
<dbReference type="InterPro" id="IPR000394">
    <property type="entry name" value="RNA_pol_sigma_54"/>
</dbReference>
<feature type="domain" description="RNA polymerase sigma factor 54 core-binding" evidence="12">
    <location>
        <begin position="126"/>
        <end position="321"/>
    </location>
</feature>
<feature type="compositionally biased region" description="Basic and acidic residues" evidence="10">
    <location>
        <begin position="82"/>
        <end position="102"/>
    </location>
</feature>
<evidence type="ECO:0000256" key="2">
    <source>
        <dbReference type="ARBA" id="ARBA00022478"/>
    </source>
</evidence>
<dbReference type="InterPro" id="IPR007634">
    <property type="entry name" value="RNA_pol_sigma_54_DNA-bd"/>
</dbReference>
<keyword evidence="4 9" id="KW-0548">Nucleotidyltransferase</keyword>
<dbReference type="PROSITE" id="PS50044">
    <property type="entry name" value="SIGMA54_3"/>
    <property type="match status" value="1"/>
</dbReference>
<evidence type="ECO:0000256" key="7">
    <source>
        <dbReference type="ARBA" id="ARBA00023125"/>
    </source>
</evidence>
<dbReference type="Proteomes" id="UP000501534">
    <property type="component" value="Chromosome"/>
</dbReference>
<evidence type="ECO:0000256" key="5">
    <source>
        <dbReference type="ARBA" id="ARBA00023015"/>
    </source>
</evidence>
<dbReference type="NCBIfam" id="NF009118">
    <property type="entry name" value="PRK12469.1"/>
    <property type="match status" value="1"/>
</dbReference>
<dbReference type="NCBIfam" id="NF004598">
    <property type="entry name" value="PRK05932.1-5"/>
    <property type="match status" value="1"/>
</dbReference>
<organism evidence="13 14">
    <name type="scientific">Usitatibacter rugosus</name>
    <dbReference type="NCBI Taxonomy" id="2732067"/>
    <lineage>
        <taxon>Bacteria</taxon>
        <taxon>Pseudomonadati</taxon>
        <taxon>Pseudomonadota</taxon>
        <taxon>Betaproteobacteria</taxon>
        <taxon>Nitrosomonadales</taxon>
        <taxon>Usitatibacteraceae</taxon>
        <taxon>Usitatibacter</taxon>
    </lineage>
</organism>
<evidence type="ECO:0000256" key="9">
    <source>
        <dbReference type="PIRNR" id="PIRNR000774"/>
    </source>
</evidence>
<evidence type="ECO:0000256" key="8">
    <source>
        <dbReference type="ARBA" id="ARBA00023163"/>
    </source>
</evidence>
<dbReference type="PRINTS" id="PR00045">
    <property type="entry name" value="SIGMA54FCT"/>
</dbReference>
<evidence type="ECO:0000313" key="13">
    <source>
        <dbReference type="EMBL" id="QJR09037.1"/>
    </source>
</evidence>
<dbReference type="RefSeq" id="WP_171088740.1">
    <property type="nucleotide sequence ID" value="NZ_CP053069.1"/>
</dbReference>
<dbReference type="Gene3D" id="1.10.10.1330">
    <property type="entry name" value="RNA polymerase sigma-54 factor, core-binding domain"/>
    <property type="match status" value="1"/>
</dbReference>
<dbReference type="PANTHER" id="PTHR32248">
    <property type="entry name" value="RNA POLYMERASE SIGMA-54 FACTOR"/>
    <property type="match status" value="1"/>
</dbReference>
<evidence type="ECO:0000256" key="10">
    <source>
        <dbReference type="SAM" id="MobiDB-lite"/>
    </source>
</evidence>
<evidence type="ECO:0000256" key="3">
    <source>
        <dbReference type="ARBA" id="ARBA00022679"/>
    </source>
</evidence>
<reference evidence="13 14" key="1">
    <citation type="submission" date="2020-04" db="EMBL/GenBank/DDBJ databases">
        <title>Usitatibacter rugosus gen. nov., sp. nov. and Usitatibacter palustris sp. nov., novel members of Usitatibacteraceae fam. nov. within the order Nitrosomonadales isolated from soil.</title>
        <authorList>
            <person name="Huber K.J."/>
            <person name="Neumann-Schaal M."/>
            <person name="Geppert A."/>
            <person name="Luckner M."/>
            <person name="Wanner G."/>
            <person name="Overmann J."/>
        </authorList>
    </citation>
    <scope>NUCLEOTIDE SEQUENCE [LARGE SCALE GENOMIC DNA]</scope>
    <source>
        <strain evidence="13 14">0125_3</strain>
    </source>
</reference>
<evidence type="ECO:0000313" key="14">
    <source>
        <dbReference type="Proteomes" id="UP000501534"/>
    </source>
</evidence>
<gene>
    <name evidence="13" type="primary">rpoN</name>
    <name evidence="13" type="ORF">DSM104443_00072</name>
</gene>
<evidence type="ECO:0000259" key="11">
    <source>
        <dbReference type="Pfam" id="PF04552"/>
    </source>
</evidence>
<evidence type="ECO:0000259" key="12">
    <source>
        <dbReference type="Pfam" id="PF04963"/>
    </source>
</evidence>
<dbReference type="PROSITE" id="PS00718">
    <property type="entry name" value="SIGMA54_2"/>
    <property type="match status" value="1"/>
</dbReference>
<evidence type="ECO:0000256" key="4">
    <source>
        <dbReference type="ARBA" id="ARBA00022695"/>
    </source>
</evidence>
<dbReference type="GO" id="GO:0003677">
    <property type="term" value="F:DNA binding"/>
    <property type="evidence" value="ECO:0007669"/>
    <property type="project" value="UniProtKB-KW"/>
</dbReference>
<evidence type="ECO:0000256" key="1">
    <source>
        <dbReference type="ARBA" id="ARBA00008798"/>
    </source>
</evidence>